<reference evidence="9" key="1">
    <citation type="submission" date="2023-06" db="EMBL/GenBank/DDBJ databases">
        <title>Cytophagales bacterium Strain LB-30, isolated from soil.</title>
        <authorList>
            <person name="Liu B."/>
        </authorList>
    </citation>
    <scope>NUCLEOTIDE SEQUENCE</scope>
    <source>
        <strain evidence="9">LB-30</strain>
    </source>
</reference>
<keyword evidence="2 7" id="KW-0813">Transport</keyword>
<sequence length="988" mass="108404">MRHLLVIGIFSLLPFSLLAQRNVKGTVTSATSGETLPGVNIRLLGTDQGTVTDINGSFSLVVERDSAQLQFSFLGFKTFTTLVGSRSVIDVQLEDDTQQLDEIVVVGYGTQKKSDLTGSVARVKGSELTKIPSSSPLQGLQGKVAGVQISNAGGAPGAGAVIRVRGVGTFNNSNPIFVVDGVILDNIDFLNAADIEAMDVLKDASATAIYGSRGANGVIIVTTKRAKKGQVAPTINFSADYSIQKLQKRIALLDGREFATVANELRPGSYNNIDLVPNTDWQDLIFKDGLEAPILNAQLSATGASDKGQYYLGAGYFKHEGIIPKSQFERLTVKFNNSYQLSSRLQLGTNITLTPFKAQNTNNNVVFIAYRAWPVLEPYNADGSFAEIPGTGNPLADIEYTNSFNQGLRSIGNTYFTLDLIEGLQFKSSYGIEVDYSSSESFTPEFFVSPQQQNPLSRLNKGFYNRLSWLWENTLSYQKEIGLHRLDALAGFTAQKSTSEFVNLPALSLVRDTPDFWYINPNNINPNEVGNGVDGSNYFSMLSQLFRVNYSFNNRYLLTATLRRDGSSKFPTTNRFALFPAVAVGWNIINEAFMSPYEAITNLKLKASWGVIGNDKIPYDRQYSLVGNGINAVFGPEDAIIPGQTYSSAGNPDLRWESTEQFNAGVEMAFWENTLSAELEFFRKITYDILINLPIPGYYGNGSGASITTNSAEVLNQGLEFNLGYRNSIGDLNYSVGVLGNTLHNEVLKVRGTNGDDDFLTNGAGTTRSSVGLPIGAFYGYEVDGVFQNQSDLDAYPHRSDAFPGDLRFVDTNEDGQITDADRTYIGSPIPSLLYAFNLGAEYKGWDVAIDFQGQRGNDIYNIKETIRPDLYNYEQHVANRWTGENTSNTEPRASQGGYNYLPSSFFVQSGSFFRLRNITLGYSLPEGMTNRLKAQQVRFFVSGTNVFTLSPFTGYNPEILGDPINSGIDLGGYPFSAMYSTGIRVTF</sequence>
<dbReference type="InterPro" id="IPR037066">
    <property type="entry name" value="Plug_dom_sf"/>
</dbReference>
<dbReference type="Gene3D" id="2.170.130.10">
    <property type="entry name" value="TonB-dependent receptor, plug domain"/>
    <property type="match status" value="1"/>
</dbReference>
<dbReference type="Pfam" id="PF07715">
    <property type="entry name" value="Plug"/>
    <property type="match status" value="1"/>
</dbReference>
<evidence type="ECO:0000256" key="1">
    <source>
        <dbReference type="ARBA" id="ARBA00004571"/>
    </source>
</evidence>
<dbReference type="Proteomes" id="UP001168552">
    <property type="component" value="Unassembled WGS sequence"/>
</dbReference>
<dbReference type="RefSeq" id="WP_320005176.1">
    <property type="nucleotide sequence ID" value="NZ_JAUHJS010000007.1"/>
</dbReference>
<evidence type="ECO:0000313" key="9">
    <source>
        <dbReference type="EMBL" id="MDN4166638.1"/>
    </source>
</evidence>
<dbReference type="Gene3D" id="2.60.40.1120">
    <property type="entry name" value="Carboxypeptidase-like, regulatory domain"/>
    <property type="match status" value="1"/>
</dbReference>
<accession>A0ABT8F8N1</accession>
<evidence type="ECO:0000259" key="8">
    <source>
        <dbReference type="Pfam" id="PF07715"/>
    </source>
</evidence>
<evidence type="ECO:0000256" key="3">
    <source>
        <dbReference type="ARBA" id="ARBA00022452"/>
    </source>
</evidence>
<comment type="subcellular location">
    <subcellularLocation>
        <location evidence="1 7">Cell outer membrane</location>
        <topology evidence="1 7">Multi-pass membrane protein</topology>
    </subcellularLocation>
</comment>
<evidence type="ECO:0000256" key="6">
    <source>
        <dbReference type="ARBA" id="ARBA00023237"/>
    </source>
</evidence>
<dbReference type="Gene3D" id="2.40.170.20">
    <property type="entry name" value="TonB-dependent receptor, beta-barrel domain"/>
    <property type="match status" value="1"/>
</dbReference>
<keyword evidence="4 7" id="KW-0812">Transmembrane</keyword>
<evidence type="ECO:0000256" key="5">
    <source>
        <dbReference type="ARBA" id="ARBA00023136"/>
    </source>
</evidence>
<evidence type="ECO:0000256" key="2">
    <source>
        <dbReference type="ARBA" id="ARBA00022448"/>
    </source>
</evidence>
<dbReference type="InterPro" id="IPR008969">
    <property type="entry name" value="CarboxyPept-like_regulatory"/>
</dbReference>
<dbReference type="InterPro" id="IPR036942">
    <property type="entry name" value="Beta-barrel_TonB_sf"/>
</dbReference>
<dbReference type="Pfam" id="PF13715">
    <property type="entry name" value="CarbopepD_reg_2"/>
    <property type="match status" value="1"/>
</dbReference>
<evidence type="ECO:0000256" key="7">
    <source>
        <dbReference type="PROSITE-ProRule" id="PRU01360"/>
    </source>
</evidence>
<dbReference type="EMBL" id="JAUHJS010000007">
    <property type="protein sequence ID" value="MDN4166638.1"/>
    <property type="molecule type" value="Genomic_DNA"/>
</dbReference>
<feature type="domain" description="TonB-dependent receptor plug" evidence="8">
    <location>
        <begin position="113"/>
        <end position="218"/>
    </location>
</feature>
<dbReference type="NCBIfam" id="TIGR04056">
    <property type="entry name" value="OMP_RagA_SusC"/>
    <property type="match status" value="1"/>
</dbReference>
<dbReference type="NCBIfam" id="TIGR04057">
    <property type="entry name" value="SusC_RagA_signa"/>
    <property type="match status" value="1"/>
</dbReference>
<keyword evidence="5 7" id="KW-0472">Membrane</keyword>
<evidence type="ECO:0000256" key="4">
    <source>
        <dbReference type="ARBA" id="ARBA00022692"/>
    </source>
</evidence>
<keyword evidence="3 7" id="KW-1134">Transmembrane beta strand</keyword>
<dbReference type="SUPFAM" id="SSF49464">
    <property type="entry name" value="Carboxypeptidase regulatory domain-like"/>
    <property type="match status" value="1"/>
</dbReference>
<name>A0ABT8F8N1_9BACT</name>
<comment type="similarity">
    <text evidence="7">Belongs to the TonB-dependent receptor family.</text>
</comment>
<protein>
    <submittedName>
        <fullName evidence="9">TonB-dependent receptor</fullName>
    </submittedName>
</protein>
<dbReference type="InterPro" id="IPR039426">
    <property type="entry name" value="TonB-dep_rcpt-like"/>
</dbReference>
<keyword evidence="9" id="KW-0675">Receptor</keyword>
<keyword evidence="10" id="KW-1185">Reference proteome</keyword>
<dbReference type="InterPro" id="IPR023997">
    <property type="entry name" value="TonB-dep_OMP_SusC/RagA_CS"/>
</dbReference>
<evidence type="ECO:0000313" key="10">
    <source>
        <dbReference type="Proteomes" id="UP001168552"/>
    </source>
</evidence>
<dbReference type="SUPFAM" id="SSF56935">
    <property type="entry name" value="Porins"/>
    <property type="match status" value="1"/>
</dbReference>
<dbReference type="PROSITE" id="PS52016">
    <property type="entry name" value="TONB_DEPENDENT_REC_3"/>
    <property type="match status" value="1"/>
</dbReference>
<organism evidence="9 10">
    <name type="scientific">Shiella aurantiaca</name>
    <dbReference type="NCBI Taxonomy" id="3058365"/>
    <lineage>
        <taxon>Bacteria</taxon>
        <taxon>Pseudomonadati</taxon>
        <taxon>Bacteroidota</taxon>
        <taxon>Cytophagia</taxon>
        <taxon>Cytophagales</taxon>
        <taxon>Shiellaceae</taxon>
        <taxon>Shiella</taxon>
    </lineage>
</organism>
<gene>
    <name evidence="9" type="ORF">QWY31_14100</name>
</gene>
<dbReference type="InterPro" id="IPR012910">
    <property type="entry name" value="Plug_dom"/>
</dbReference>
<proteinExistence type="inferred from homology"/>
<dbReference type="InterPro" id="IPR023996">
    <property type="entry name" value="TonB-dep_OMP_SusC/RagA"/>
</dbReference>
<keyword evidence="6 7" id="KW-0998">Cell outer membrane</keyword>
<comment type="caution">
    <text evidence="9">The sequence shown here is derived from an EMBL/GenBank/DDBJ whole genome shotgun (WGS) entry which is preliminary data.</text>
</comment>